<name>A0AAI8VWQ9_9PEZI</name>
<gene>
    <name evidence="2" type="ORF">KHLLAP_LOCUS12949</name>
</gene>
<keyword evidence="3" id="KW-1185">Reference proteome</keyword>
<evidence type="ECO:0000313" key="2">
    <source>
        <dbReference type="EMBL" id="CAJ2512481.1"/>
    </source>
</evidence>
<comment type="caution">
    <text evidence="2">The sequence shown here is derived from an EMBL/GenBank/DDBJ whole genome shotgun (WGS) entry which is preliminary data.</text>
</comment>
<feature type="compositionally biased region" description="Low complexity" evidence="1">
    <location>
        <begin position="1"/>
        <end position="12"/>
    </location>
</feature>
<accession>A0AAI8VWQ9</accession>
<organism evidence="2 3">
    <name type="scientific">Anthostomella pinea</name>
    <dbReference type="NCBI Taxonomy" id="933095"/>
    <lineage>
        <taxon>Eukaryota</taxon>
        <taxon>Fungi</taxon>
        <taxon>Dikarya</taxon>
        <taxon>Ascomycota</taxon>
        <taxon>Pezizomycotina</taxon>
        <taxon>Sordariomycetes</taxon>
        <taxon>Xylariomycetidae</taxon>
        <taxon>Xylariales</taxon>
        <taxon>Xylariaceae</taxon>
        <taxon>Anthostomella</taxon>
    </lineage>
</organism>
<evidence type="ECO:0000313" key="3">
    <source>
        <dbReference type="Proteomes" id="UP001295740"/>
    </source>
</evidence>
<evidence type="ECO:0000256" key="1">
    <source>
        <dbReference type="SAM" id="MobiDB-lite"/>
    </source>
</evidence>
<proteinExistence type="predicted"/>
<dbReference type="EMBL" id="CAUWAG010000019">
    <property type="protein sequence ID" value="CAJ2512481.1"/>
    <property type="molecule type" value="Genomic_DNA"/>
</dbReference>
<reference evidence="2" key="1">
    <citation type="submission" date="2023-10" db="EMBL/GenBank/DDBJ databases">
        <authorList>
            <person name="Hackl T."/>
        </authorList>
    </citation>
    <scope>NUCLEOTIDE SEQUENCE</scope>
</reference>
<dbReference type="Proteomes" id="UP001295740">
    <property type="component" value="Unassembled WGS sequence"/>
</dbReference>
<feature type="region of interest" description="Disordered" evidence="1">
    <location>
        <begin position="1"/>
        <end position="79"/>
    </location>
</feature>
<protein>
    <submittedName>
        <fullName evidence="2">Uu.00g054960.m01.CDS01</fullName>
    </submittedName>
</protein>
<sequence length="79" mass="8270">MSSNNNNNNNNNNDDDDGGNVPRGYTGVSPGMMASLLYPAPTEPSVGYNHGVGDVSSHKPADVRPYGSSIAPPREAPKK</sequence>
<dbReference type="AlphaFoldDB" id="A0AAI8VWQ9"/>